<evidence type="ECO:0000313" key="19">
    <source>
        <dbReference type="EMBL" id="KGL90458.1"/>
    </source>
</evidence>
<dbReference type="SMART" id="SM00150">
    <property type="entry name" value="SPEC"/>
    <property type="match status" value="3"/>
</dbReference>
<dbReference type="PANTHER" id="PTHR47535:SF2">
    <property type="entry name" value="NESPRIN-3"/>
    <property type="match status" value="1"/>
</dbReference>
<proteinExistence type="inferred from homology"/>
<evidence type="ECO:0000256" key="7">
    <source>
        <dbReference type="ARBA" id="ARBA00023136"/>
    </source>
</evidence>
<organism evidence="19 20">
    <name type="scientific">Charadrius vociferus</name>
    <name type="common">Killdeer</name>
    <name type="synonym">Aegialitis vocifera</name>
    <dbReference type="NCBI Taxonomy" id="50402"/>
    <lineage>
        <taxon>Eukaryota</taxon>
        <taxon>Metazoa</taxon>
        <taxon>Chordata</taxon>
        <taxon>Craniata</taxon>
        <taxon>Vertebrata</taxon>
        <taxon>Euteleostomi</taxon>
        <taxon>Archelosauria</taxon>
        <taxon>Archosauria</taxon>
        <taxon>Dinosauria</taxon>
        <taxon>Saurischia</taxon>
        <taxon>Theropoda</taxon>
        <taxon>Coelurosauria</taxon>
        <taxon>Aves</taxon>
        <taxon>Neognathae</taxon>
        <taxon>Neoaves</taxon>
        <taxon>Charadriiformes</taxon>
        <taxon>Charadriidae</taxon>
        <taxon>Charadrius</taxon>
    </lineage>
</organism>
<keyword evidence="20" id="KW-1185">Reference proteome</keyword>
<dbReference type="Pfam" id="PF00435">
    <property type="entry name" value="Spectrin"/>
    <property type="match status" value="1"/>
</dbReference>
<keyword evidence="4" id="KW-0677">Repeat</keyword>
<dbReference type="SUPFAM" id="SSF46966">
    <property type="entry name" value="Spectrin repeat"/>
    <property type="match status" value="3"/>
</dbReference>
<dbReference type="FunFam" id="1.20.58.60:FF:000247">
    <property type="entry name" value="Spectrin repeat-containing, nuclear envelope family member 3"/>
    <property type="match status" value="1"/>
</dbReference>
<evidence type="ECO:0000256" key="17">
    <source>
        <dbReference type="SAM" id="Phobius"/>
    </source>
</evidence>
<dbReference type="STRING" id="50402.A0A0A0AAF4"/>
<evidence type="ECO:0000256" key="1">
    <source>
        <dbReference type="ARBA" id="ARBA00004427"/>
    </source>
</evidence>
<feature type="topological domain" description="Cytoplasmic" evidence="15">
    <location>
        <begin position="1"/>
        <end position="892"/>
    </location>
</feature>
<dbReference type="InterPro" id="IPR057932">
    <property type="entry name" value="Spectrin_SYNE1_3"/>
</dbReference>
<name>A0A0A0AAF4_CHAVO</name>
<evidence type="ECO:0000256" key="13">
    <source>
        <dbReference type="ARBA" id="ARBA00077501"/>
    </source>
</evidence>
<dbReference type="Pfam" id="PF10541">
    <property type="entry name" value="KASH"/>
    <property type="match status" value="1"/>
</dbReference>
<evidence type="ECO:0000256" key="16">
    <source>
        <dbReference type="SAM" id="Coils"/>
    </source>
</evidence>
<protein>
    <recommendedName>
        <fullName evidence="12">Nesprin-3</fullName>
    </recommendedName>
    <alternativeName>
        <fullName evidence="13">KASH domain-containing protein 3</fullName>
    </alternativeName>
    <alternativeName>
        <fullName evidence="14">Nuclear envelope spectrin repeat protein 3</fullName>
    </alternativeName>
</protein>
<accession>A0A0A0AAF4</accession>
<dbReference type="GO" id="GO:0034993">
    <property type="term" value="C:meiotic nuclear membrane microtubule tethering complex"/>
    <property type="evidence" value="ECO:0007669"/>
    <property type="project" value="UniProtKB-ARBA"/>
</dbReference>
<evidence type="ECO:0000256" key="10">
    <source>
        <dbReference type="ARBA" id="ARBA00046312"/>
    </source>
</evidence>
<keyword evidence="8" id="KW-1015">Disulfide bond</keyword>
<evidence type="ECO:0000256" key="3">
    <source>
        <dbReference type="ARBA" id="ARBA00022692"/>
    </source>
</evidence>
<dbReference type="GO" id="GO:0051015">
    <property type="term" value="F:actin filament binding"/>
    <property type="evidence" value="ECO:0007669"/>
    <property type="project" value="TreeGrafter"/>
</dbReference>
<dbReference type="Proteomes" id="UP000053858">
    <property type="component" value="Unassembled WGS sequence"/>
</dbReference>
<evidence type="ECO:0000256" key="14">
    <source>
        <dbReference type="ARBA" id="ARBA00079239"/>
    </source>
</evidence>
<dbReference type="CDD" id="cd00107">
    <property type="entry name" value="Knot1"/>
    <property type="match status" value="1"/>
</dbReference>
<dbReference type="Pfam" id="PF25804">
    <property type="entry name" value="SYNE3"/>
    <property type="match status" value="1"/>
</dbReference>
<dbReference type="InterPro" id="IPR002017">
    <property type="entry name" value="Spectrin_repeat"/>
</dbReference>
<evidence type="ECO:0000256" key="15">
    <source>
        <dbReference type="PROSITE-ProRule" id="PRU00385"/>
    </source>
</evidence>
<evidence type="ECO:0000256" key="2">
    <source>
        <dbReference type="ARBA" id="ARBA00008619"/>
    </source>
</evidence>
<dbReference type="AlphaFoldDB" id="A0A0A0AAF4"/>
<evidence type="ECO:0000256" key="6">
    <source>
        <dbReference type="ARBA" id="ARBA00022989"/>
    </source>
</evidence>
<evidence type="ECO:0000259" key="18">
    <source>
        <dbReference type="PROSITE" id="PS51049"/>
    </source>
</evidence>
<keyword evidence="3 15" id="KW-0812">Transmembrane</keyword>
<dbReference type="InterPro" id="IPR018159">
    <property type="entry name" value="Spectrin/alpha-actinin"/>
</dbReference>
<feature type="topological domain" description="Perinuclear space" evidence="15">
    <location>
        <begin position="914"/>
        <end position="939"/>
    </location>
</feature>
<keyword evidence="7 15" id="KW-0472">Membrane</keyword>
<gene>
    <name evidence="19" type="ORF">N301_06983</name>
</gene>
<feature type="coiled-coil region" evidence="16">
    <location>
        <begin position="279"/>
        <end position="341"/>
    </location>
</feature>
<dbReference type="GO" id="GO:0005791">
    <property type="term" value="C:rough endoplasmic reticulum"/>
    <property type="evidence" value="ECO:0007669"/>
    <property type="project" value="UniProtKB-SubCell"/>
</dbReference>
<dbReference type="GO" id="GO:0007097">
    <property type="term" value="P:nuclear migration"/>
    <property type="evidence" value="ECO:0007669"/>
    <property type="project" value="TreeGrafter"/>
</dbReference>
<feature type="transmembrane region" description="Helical" evidence="17">
    <location>
        <begin position="892"/>
        <end position="913"/>
    </location>
</feature>
<sequence length="939" mass="108509">MTQQLQDEFDSSVENAEAWMKAIQERLRINDNTKGPRSALEARLRETEKIRALEPEGSLKMDLILVKADAALRSIGEDKKHEVLSKLKDIKALWEETAIYITHCHSRIEWVWLHWSEYLKAQDEFHTWIHNMRVTLEPDIELQLGLKEKQWQLSHAQVLLNDVLNQSVRDPSVDEDVQKKMRMEYEGIREEAQSRVKLLEKITKEHEQYSANVNQFQSWLNGVTERLNCCIGEATESSSEDKLKALKEIAKNVKSGGKKWKHLENQCAEVIQNTSPLGAERMKDELEELRKALETLKLLSSEEEERLLKIQQSESAYESQARQLEADIQELRKDLQRLENYLDPGEGEKTEDEFVTLWRKCNATRAALAAEESTVERMKAQLKELLRFSQDVQPHAESVVSAIQQYESVRGKTSKMSINTETELRRLFQNPLQDFGQWKPSVQMLLETPEPALAHIEAALAESSQFKEKFMTLQLKKDLLNNILGEEEAKSFLQEVTEASKEREILHKSLLQSKSKLQNLISQHKDFDAGFAPLQKKLSAIRAKLDLEKEPQPDLLGKKTQLQRLQMIRDDLAELAIQMEAVEKLVQSNTTHRHEMNQLSSDSQALKRSLETMIQQSEEHVQKHWAYNDKLSDLQQWITVTTEKIDSYQDADGEQNTEGRLADLEKWLAEFPDKEVQLHLVEAHGQLVMENSSPEETAHVQAELDQLKDSWRSLKDMAAGLLRKWQFNRRVADKKKKIAFVDSRGKPGPAFHDLDTYPNHKQEAIEEQSMSSHLKLLHDFEEWLQGENTKLTKILAVTSSSTEEIKARQSKLEELQSRVPDGQRLFEDLLHLHPIIGNSEDLEDLRYRWMLYKSKLKEYLRSPVFIFLSCSSVCVFQKRSGGVCSFLHRVCWAALPLQLLLLLLLLLAFLLPLPHSCSRANNFARSFNLMLRYEGPPPT</sequence>
<comment type="subcellular location">
    <subcellularLocation>
        <location evidence="10">Nucleus outer membrane</location>
        <topology evidence="10">Single-pass type IV membrane protein</topology>
    </subcellularLocation>
    <subcellularLocation>
        <location evidence="1">Rough endoplasmic reticulum</location>
    </subcellularLocation>
</comment>
<keyword evidence="9" id="KW-0539">Nucleus</keyword>
<dbReference type="SMART" id="SM01249">
    <property type="entry name" value="KASH"/>
    <property type="match status" value="1"/>
</dbReference>
<keyword evidence="16" id="KW-0175">Coiled coil</keyword>
<feature type="domain" description="KASH" evidence="18">
    <location>
        <begin position="884"/>
        <end position="939"/>
    </location>
</feature>
<comment type="similarity">
    <text evidence="2">Belongs to the nesprin family.</text>
</comment>
<dbReference type="EMBL" id="KL871136">
    <property type="protein sequence ID" value="KGL90458.1"/>
    <property type="molecule type" value="Genomic_DNA"/>
</dbReference>
<keyword evidence="5" id="KW-0256">Endoplasmic reticulum</keyword>
<dbReference type="Gene3D" id="1.20.58.60">
    <property type="match status" value="2"/>
</dbReference>
<dbReference type="InterPro" id="IPR057933">
    <property type="entry name" value="SYNE3_dom"/>
</dbReference>
<dbReference type="Pfam" id="PF25803">
    <property type="entry name" value="Spectrin_SYNE1_2"/>
    <property type="match status" value="1"/>
</dbReference>
<dbReference type="PROSITE" id="PS51049">
    <property type="entry name" value="KASH"/>
    <property type="match status" value="1"/>
</dbReference>
<evidence type="ECO:0000256" key="12">
    <source>
        <dbReference type="ARBA" id="ARBA00074125"/>
    </source>
</evidence>
<evidence type="ECO:0000256" key="9">
    <source>
        <dbReference type="ARBA" id="ARBA00023242"/>
    </source>
</evidence>
<comment type="function">
    <text evidence="11">As a component of the LINC (LInker of Nucleoskeleton and Cytoskeleton) complex involved in the connection between the nuclear lamina and the cytoskeleton. The nucleocytoplasmic interactions established by the LINC complex play an important role in the transmission of mechanical forces across the nuclear envelope and in nuclear movement and positioning. Probable anchoring protein which tethers the nucleus to the cytoskeleton by binding PLEC which can associate with the intermediate filament system. Plays a role in the regulation of aortic epithelial cell morphology, and is required for flow-induced centrosome polarization and directional migration in aortic endothelial cells.</text>
</comment>
<evidence type="ECO:0000256" key="5">
    <source>
        <dbReference type="ARBA" id="ARBA00022824"/>
    </source>
</evidence>
<dbReference type="GO" id="GO:0005640">
    <property type="term" value="C:nuclear outer membrane"/>
    <property type="evidence" value="ECO:0007669"/>
    <property type="project" value="UniProtKB-SubCell"/>
</dbReference>
<keyword evidence="6 17" id="KW-1133">Transmembrane helix</keyword>
<feature type="coiled-coil region" evidence="16">
    <location>
        <begin position="565"/>
        <end position="616"/>
    </location>
</feature>
<evidence type="ECO:0000256" key="8">
    <source>
        <dbReference type="ARBA" id="ARBA00023157"/>
    </source>
</evidence>
<evidence type="ECO:0000256" key="11">
    <source>
        <dbReference type="ARBA" id="ARBA00058355"/>
    </source>
</evidence>
<evidence type="ECO:0000313" key="20">
    <source>
        <dbReference type="Proteomes" id="UP000053858"/>
    </source>
</evidence>
<dbReference type="PANTHER" id="PTHR47535">
    <property type="entry name" value="MUSCLE-SPECIFIC PROTEIN 300 KDA, ISOFORM G"/>
    <property type="match status" value="1"/>
</dbReference>
<reference evidence="20" key="1">
    <citation type="journal article" date="2014" name="Science">
        <title>Comparative genomics reveals insights into avian genome evolution and adaptation.</title>
        <authorList>
            <consortium name="Avian Genome Consortium"/>
            <person name="Zhang G."/>
            <person name="Li C."/>
            <person name="Li Q."/>
            <person name="Li B."/>
            <person name="Larkin D.M."/>
            <person name="Lee C."/>
            <person name="Storz J.F."/>
            <person name="Antunes A."/>
            <person name="Greenwold M.J."/>
            <person name="Meredith R.W."/>
            <person name="Odeen A."/>
            <person name="Cui J."/>
            <person name="Zhou Q."/>
            <person name="Xu L."/>
            <person name="Pan H."/>
            <person name="Wang Z."/>
            <person name="Jin L."/>
            <person name="Zhang P."/>
            <person name="Hu H."/>
            <person name="Yang W."/>
            <person name="Hu J."/>
            <person name="Xiao J."/>
            <person name="Yang Z."/>
            <person name="Liu Y."/>
            <person name="Xie Q."/>
            <person name="Yu H."/>
            <person name="Lian J."/>
            <person name="Wen P."/>
            <person name="Zhang F."/>
            <person name="Li H."/>
            <person name="Zeng Y."/>
            <person name="Xiong Z."/>
            <person name="Liu S."/>
            <person name="Zhou L."/>
            <person name="Huang Z."/>
            <person name="An N."/>
            <person name="Wang J."/>
            <person name="Zheng Q."/>
            <person name="Xiong Y."/>
            <person name="Wang G."/>
            <person name="Wang B."/>
            <person name="Wang J."/>
            <person name="Fan Y."/>
            <person name="da Fonseca R.R."/>
            <person name="Alfaro-Nunez A."/>
            <person name="Schubert M."/>
            <person name="Orlando L."/>
            <person name="Mourier T."/>
            <person name="Howard J.T."/>
            <person name="Ganapathy G."/>
            <person name="Pfenning A."/>
            <person name="Whitney O."/>
            <person name="Rivas M.V."/>
            <person name="Hara E."/>
            <person name="Smith J."/>
            <person name="Farre M."/>
            <person name="Narayan J."/>
            <person name="Slavov G."/>
            <person name="Romanov M.N."/>
            <person name="Borges R."/>
            <person name="Machado J.P."/>
            <person name="Khan I."/>
            <person name="Springer M.S."/>
            <person name="Gatesy J."/>
            <person name="Hoffmann F.G."/>
            <person name="Opazo J.C."/>
            <person name="Hastad O."/>
            <person name="Sawyer R.H."/>
            <person name="Kim H."/>
            <person name="Kim K.W."/>
            <person name="Kim H.J."/>
            <person name="Cho S."/>
            <person name="Li N."/>
            <person name="Huang Y."/>
            <person name="Bruford M.W."/>
            <person name="Zhan X."/>
            <person name="Dixon A."/>
            <person name="Bertelsen M.F."/>
            <person name="Derryberry E."/>
            <person name="Warren W."/>
            <person name="Wilson R.K."/>
            <person name="Li S."/>
            <person name="Ray D.A."/>
            <person name="Green R.E."/>
            <person name="O'Brien S.J."/>
            <person name="Griffin D."/>
            <person name="Johnson W.E."/>
            <person name="Haussler D."/>
            <person name="Ryder O.A."/>
            <person name="Willerslev E."/>
            <person name="Graves G.R."/>
            <person name="Alstrom P."/>
            <person name="Fjeldsa J."/>
            <person name="Mindell D.P."/>
            <person name="Edwards S.V."/>
            <person name="Braun E.L."/>
            <person name="Rahbek C."/>
            <person name="Burt D.W."/>
            <person name="Houde P."/>
            <person name="Zhang Y."/>
            <person name="Yang H."/>
            <person name="Wang J."/>
            <person name="Jarvis E.D."/>
            <person name="Gilbert M.T."/>
            <person name="Wang J."/>
        </authorList>
    </citation>
    <scope>NUCLEOTIDE SEQUENCE [LARGE SCALE GENOMIC DNA]</scope>
</reference>
<dbReference type="InterPro" id="IPR003614">
    <property type="entry name" value="Knottins"/>
</dbReference>
<dbReference type="InterPro" id="IPR012315">
    <property type="entry name" value="KASH"/>
</dbReference>
<dbReference type="InterPro" id="IPR052403">
    <property type="entry name" value="LINC-complex_assoc"/>
</dbReference>
<evidence type="ECO:0000256" key="4">
    <source>
        <dbReference type="ARBA" id="ARBA00022737"/>
    </source>
</evidence>
<dbReference type="GO" id="GO:0006952">
    <property type="term" value="P:defense response"/>
    <property type="evidence" value="ECO:0007669"/>
    <property type="project" value="InterPro"/>
</dbReference>